<feature type="compositionally biased region" description="Acidic residues" evidence="5">
    <location>
        <begin position="211"/>
        <end position="227"/>
    </location>
</feature>
<keyword evidence="1" id="KW-0963">Cytoplasm</keyword>
<protein>
    <submittedName>
        <fullName evidence="6">Condensin subunit ScpB</fullName>
    </submittedName>
</protein>
<evidence type="ECO:0000313" key="6">
    <source>
        <dbReference type="EMBL" id="SNZ07751.1"/>
    </source>
</evidence>
<dbReference type="NCBIfam" id="TIGR00281">
    <property type="entry name" value="SMC-Scp complex subunit ScpB"/>
    <property type="match status" value="1"/>
</dbReference>
<evidence type="ECO:0000313" key="7">
    <source>
        <dbReference type="Proteomes" id="UP000219439"/>
    </source>
</evidence>
<feature type="region of interest" description="Disordered" evidence="5">
    <location>
        <begin position="234"/>
        <end position="253"/>
    </location>
</feature>
<dbReference type="AlphaFoldDB" id="A0A285NJD0"/>
<dbReference type="InterPro" id="IPR036388">
    <property type="entry name" value="WH-like_DNA-bd_sf"/>
</dbReference>
<evidence type="ECO:0000256" key="2">
    <source>
        <dbReference type="ARBA" id="ARBA00022618"/>
    </source>
</evidence>
<dbReference type="GO" id="GO:0051304">
    <property type="term" value="P:chromosome separation"/>
    <property type="evidence" value="ECO:0007669"/>
    <property type="project" value="InterPro"/>
</dbReference>
<evidence type="ECO:0000256" key="5">
    <source>
        <dbReference type="SAM" id="MobiDB-lite"/>
    </source>
</evidence>
<keyword evidence="2" id="KW-0132">Cell division</keyword>
<sequence length="253" mass="27679">MIEQEPGSQMADISGEMDEIAALKAEANMQIRRMIEALLFASARPIGIEEIRQRVPDSADVKGMIADLQKDYANRGVNLVQVEGKYLFRTAPDLSFLLQGESEEPRKLSRAALETLAIIAYHQPVTRAEIESIRGVGTSKGTLDVLLQTEWVRLRGRRRTPGRPVTYGTTEHFLVHFGLESIQDLPGLEELRGAGMLDSALPPAFSMPIPNDDEDLAPDEDPLDEGDLVALALEEDGEELAQSDSDQSAGPTG</sequence>
<reference evidence="6 7" key="1">
    <citation type="submission" date="2017-09" db="EMBL/GenBank/DDBJ databases">
        <authorList>
            <person name="Ehlers B."/>
            <person name="Leendertz F.H."/>
        </authorList>
    </citation>
    <scope>NUCLEOTIDE SEQUENCE [LARGE SCALE GENOMIC DNA]</scope>
    <source>
        <strain evidence="6 7">DSM 18289</strain>
    </source>
</reference>
<dbReference type="InterPro" id="IPR036390">
    <property type="entry name" value="WH_DNA-bd_sf"/>
</dbReference>
<gene>
    <name evidence="6" type="ORF">SAMN06265368_1251</name>
</gene>
<dbReference type="PANTHER" id="PTHR34298">
    <property type="entry name" value="SEGREGATION AND CONDENSATION PROTEIN B"/>
    <property type="match status" value="1"/>
</dbReference>
<dbReference type="Proteomes" id="UP000219439">
    <property type="component" value="Unassembled WGS sequence"/>
</dbReference>
<proteinExistence type="predicted"/>
<keyword evidence="7" id="KW-1185">Reference proteome</keyword>
<keyword evidence="4" id="KW-0131">Cell cycle</keyword>
<dbReference type="SUPFAM" id="SSF46785">
    <property type="entry name" value="Winged helix' DNA-binding domain"/>
    <property type="match status" value="2"/>
</dbReference>
<dbReference type="PANTHER" id="PTHR34298:SF2">
    <property type="entry name" value="SEGREGATION AND CONDENSATION PROTEIN B"/>
    <property type="match status" value="1"/>
</dbReference>
<evidence type="ECO:0000256" key="1">
    <source>
        <dbReference type="ARBA" id="ARBA00022490"/>
    </source>
</evidence>
<dbReference type="GO" id="GO:0051301">
    <property type="term" value="P:cell division"/>
    <property type="evidence" value="ECO:0007669"/>
    <property type="project" value="UniProtKB-KW"/>
</dbReference>
<dbReference type="Pfam" id="PF04079">
    <property type="entry name" value="SMC_ScpB"/>
    <property type="match status" value="1"/>
</dbReference>
<feature type="compositionally biased region" description="Polar residues" evidence="5">
    <location>
        <begin position="242"/>
        <end position="253"/>
    </location>
</feature>
<dbReference type="EMBL" id="OBEL01000001">
    <property type="protein sequence ID" value="SNZ07751.1"/>
    <property type="molecule type" value="Genomic_DNA"/>
</dbReference>
<evidence type="ECO:0000256" key="3">
    <source>
        <dbReference type="ARBA" id="ARBA00022829"/>
    </source>
</evidence>
<feature type="region of interest" description="Disordered" evidence="5">
    <location>
        <begin position="203"/>
        <end position="227"/>
    </location>
</feature>
<accession>A0A285NJD0</accession>
<dbReference type="Gene3D" id="1.10.10.10">
    <property type="entry name" value="Winged helix-like DNA-binding domain superfamily/Winged helix DNA-binding domain"/>
    <property type="match status" value="2"/>
</dbReference>
<keyword evidence="3" id="KW-0159">Chromosome partition</keyword>
<name>A0A285NJD0_9HYPH</name>
<organism evidence="6 7">
    <name type="scientific">Cohaesibacter gelatinilyticus</name>
    <dbReference type="NCBI Taxonomy" id="372072"/>
    <lineage>
        <taxon>Bacteria</taxon>
        <taxon>Pseudomonadati</taxon>
        <taxon>Pseudomonadota</taxon>
        <taxon>Alphaproteobacteria</taxon>
        <taxon>Hyphomicrobiales</taxon>
        <taxon>Cohaesibacteraceae</taxon>
    </lineage>
</organism>
<dbReference type="InterPro" id="IPR005234">
    <property type="entry name" value="ScpB_csome_segregation"/>
</dbReference>
<evidence type="ECO:0000256" key="4">
    <source>
        <dbReference type="ARBA" id="ARBA00023306"/>
    </source>
</evidence>